<dbReference type="PANTHER" id="PTHR34105:SF1">
    <property type="entry name" value="PROLINE-, GLUTAMIC ACID- AND LEUCINE-RICH PROTEIN 1"/>
    <property type="match status" value="1"/>
</dbReference>
<dbReference type="OrthoDB" id="20900at2759"/>
<feature type="compositionally biased region" description="Polar residues" evidence="5">
    <location>
        <begin position="741"/>
        <end position="751"/>
    </location>
</feature>
<dbReference type="EMBL" id="CAJPDS010000031">
    <property type="protein sequence ID" value="CAF9922803.1"/>
    <property type="molecule type" value="Genomic_DNA"/>
</dbReference>
<organism evidence="7 8">
    <name type="scientific">Heterodermia speciosa</name>
    <dbReference type="NCBI Taxonomy" id="116794"/>
    <lineage>
        <taxon>Eukaryota</taxon>
        <taxon>Fungi</taxon>
        <taxon>Dikarya</taxon>
        <taxon>Ascomycota</taxon>
        <taxon>Pezizomycotina</taxon>
        <taxon>Lecanoromycetes</taxon>
        <taxon>OSLEUM clade</taxon>
        <taxon>Lecanoromycetidae</taxon>
        <taxon>Caliciales</taxon>
        <taxon>Physciaceae</taxon>
        <taxon>Heterodermia</taxon>
    </lineage>
</organism>
<dbReference type="Proteomes" id="UP000664521">
    <property type="component" value="Unassembled WGS sequence"/>
</dbReference>
<comment type="similarity">
    <text evidence="2">Belongs to the RIX1/PELP1 family.</text>
</comment>
<accession>A0A8H3FE67</accession>
<dbReference type="Pfam" id="PF08167">
    <property type="entry name" value="RIX1"/>
    <property type="match status" value="1"/>
</dbReference>
<comment type="subcellular location">
    <subcellularLocation>
        <location evidence="1">Nucleus</location>
    </subcellularLocation>
</comment>
<reference evidence="7" key="1">
    <citation type="submission" date="2021-03" db="EMBL/GenBank/DDBJ databases">
        <authorList>
            <person name="Tagirdzhanova G."/>
        </authorList>
    </citation>
    <scope>NUCLEOTIDE SEQUENCE</scope>
</reference>
<keyword evidence="8" id="KW-1185">Reference proteome</keyword>
<feature type="domain" description="Pre-rRNA-processing protein RIX1 N-terminal" evidence="6">
    <location>
        <begin position="13"/>
        <end position="208"/>
    </location>
</feature>
<gene>
    <name evidence="7" type="ORF">HETSPECPRED_005154</name>
</gene>
<dbReference type="PANTHER" id="PTHR34105">
    <property type="entry name" value="PROLINE-, GLUTAMIC ACID- AND LEUCINE-RICH PROTEIN 1"/>
    <property type="match status" value="1"/>
</dbReference>
<keyword evidence="4" id="KW-0539">Nucleus</keyword>
<dbReference type="SUPFAM" id="SSF48371">
    <property type="entry name" value="ARM repeat"/>
    <property type="match status" value="1"/>
</dbReference>
<evidence type="ECO:0000313" key="8">
    <source>
        <dbReference type="Proteomes" id="UP000664521"/>
    </source>
</evidence>
<evidence type="ECO:0000256" key="1">
    <source>
        <dbReference type="ARBA" id="ARBA00004123"/>
    </source>
</evidence>
<dbReference type="InterPro" id="IPR012583">
    <property type="entry name" value="RIX1_N"/>
</dbReference>
<dbReference type="GO" id="GO:0006364">
    <property type="term" value="P:rRNA processing"/>
    <property type="evidence" value="ECO:0007669"/>
    <property type="project" value="TreeGrafter"/>
</dbReference>
<name>A0A8H3FE67_9LECA</name>
<dbReference type="GO" id="GO:0005634">
    <property type="term" value="C:nucleus"/>
    <property type="evidence" value="ECO:0007669"/>
    <property type="project" value="UniProtKB-SubCell"/>
</dbReference>
<evidence type="ECO:0000256" key="5">
    <source>
        <dbReference type="SAM" id="MobiDB-lite"/>
    </source>
</evidence>
<feature type="region of interest" description="Disordered" evidence="5">
    <location>
        <begin position="629"/>
        <end position="659"/>
    </location>
</feature>
<dbReference type="AlphaFoldDB" id="A0A8H3FE67"/>
<comment type="caution">
    <text evidence="7">The sequence shown here is derived from an EMBL/GenBank/DDBJ whole genome shotgun (WGS) entry which is preliminary data.</text>
</comment>
<protein>
    <recommendedName>
        <fullName evidence="3">Pre-rRNA-processing protein RIX1</fullName>
    </recommendedName>
</protein>
<feature type="compositionally biased region" description="Polar residues" evidence="5">
    <location>
        <begin position="638"/>
        <end position="659"/>
    </location>
</feature>
<evidence type="ECO:0000256" key="3">
    <source>
        <dbReference type="ARBA" id="ARBA00021502"/>
    </source>
</evidence>
<evidence type="ECO:0000313" key="7">
    <source>
        <dbReference type="EMBL" id="CAF9922803.1"/>
    </source>
</evidence>
<dbReference type="InterPro" id="IPR016024">
    <property type="entry name" value="ARM-type_fold"/>
</dbReference>
<feature type="region of interest" description="Disordered" evidence="5">
    <location>
        <begin position="730"/>
        <end position="798"/>
    </location>
</feature>
<evidence type="ECO:0000256" key="2">
    <source>
        <dbReference type="ARBA" id="ARBA00010511"/>
    </source>
</evidence>
<evidence type="ECO:0000256" key="4">
    <source>
        <dbReference type="ARBA" id="ARBA00023242"/>
    </source>
</evidence>
<feature type="compositionally biased region" description="Acidic residues" evidence="5">
    <location>
        <begin position="785"/>
        <end position="798"/>
    </location>
</feature>
<proteinExistence type="inferred from homology"/>
<sequence length="798" mass="87204">MGLPAVNNNSAALRQVTLRLSSAPAWQLPQVAPYLAGRISESGGLLSVQSSELSADARVILHKFKTQTSTLLQDKNAQARWTGLVLAKATVETGGYQVLQEVGPWLRSMITILGKPDPPSTKKLCIVTVTRIFLLSHGHLSLVREIMTPVLPTFITACLKSISSRSTTSLSSVVVHALGRLLPHHPATFRPFTAQVRACILPLIAPTPATLGRELAENRKVVAETVANCSRRLYVLLNTCAPRKTENEAWAASLRLVVDTIHRTADCVFRSVVEDSKPISGGSQDLFLSSTERVRSAGDDQLGLPGWVGIEAGIERLEGLLKLLQSFYSTATSFSVVVPVGITLNVVSRILSLLVPPNLSQDSARINPQFEPDEREPLLLAISRIHALAIEILTTLTERFGSAGVSFHTSALQQCLWVLNIDNADGAVRAAIYKYVRQVVKMFGLSLPPRFKEALSECITLCCEELLPLRGTTSDDSTQANGSNDSRLLSHDRQLASREAPWHARELLPLINSHLAKDYLAQSMRTQIDRMAILSQHEGIMMSSVLHPSTQAPKSNAARSILPFLARSFPDAMGTEALLRPRMPVVQTMSTPMDLHSMDDSNGDTQESNYAQLYSGSAITNKDHAMERKSFVEDSLQSDRQPPQSSLASTLEPTMPAENNIQGTETSLAEVPETQPMKVTSNHKRDRDAFIADTAPFHQSQADALEPMTQAEEVSVQKRLRTDEAAILPAQEPNTADKGVQSASNKVTDPQSADLIVPPQAMMPALRPEQDSDTDDSSIHIDPTLDTEDEEDYEDQDV</sequence>
<evidence type="ECO:0000259" key="6">
    <source>
        <dbReference type="Pfam" id="PF08167"/>
    </source>
</evidence>